<evidence type="ECO:0000313" key="1">
    <source>
        <dbReference type="EMBL" id="SHJ15749.1"/>
    </source>
</evidence>
<dbReference type="STRING" id="185007.SAMN02910350_02207"/>
<protein>
    <submittedName>
        <fullName evidence="1">Uncharacterized protein</fullName>
    </submittedName>
</protein>
<evidence type="ECO:0000313" key="2">
    <source>
        <dbReference type="Proteomes" id="UP000184185"/>
    </source>
</evidence>
<dbReference type="Proteomes" id="UP000184185">
    <property type="component" value="Unassembled WGS sequence"/>
</dbReference>
<name>A0A1M6H0L6_PSEXY</name>
<dbReference type="EMBL" id="FQYQ01000011">
    <property type="protein sequence ID" value="SHJ15749.1"/>
    <property type="molecule type" value="Genomic_DNA"/>
</dbReference>
<accession>A0A1M6H0L6</accession>
<reference evidence="1 2" key="1">
    <citation type="submission" date="2016-11" db="EMBL/GenBank/DDBJ databases">
        <authorList>
            <person name="Jaros S."/>
            <person name="Januszkiewicz K."/>
            <person name="Wedrychowicz H."/>
        </authorList>
    </citation>
    <scope>NUCLEOTIDE SEQUENCE [LARGE SCALE GENOMIC DNA]</scope>
    <source>
        <strain evidence="1 2">DSM 14809</strain>
    </source>
</reference>
<sequence length="100" mass="11657">MQAKEKLEGFIENISDSEKEALYRALLKYKAKKDVYKLLQDRLPAMIEGAENEMLLTFCEKIADIYAYSNHTEEEASYWLSLEDLIRNHCDELFEVCNAA</sequence>
<gene>
    <name evidence="1" type="ORF">SAMN02745725_01898</name>
</gene>
<dbReference type="RefSeq" id="WP_072916755.1">
    <property type="nucleotide sequence ID" value="NZ_FQYQ01000011.1"/>
</dbReference>
<proteinExistence type="predicted"/>
<keyword evidence="2" id="KW-1185">Reference proteome</keyword>
<dbReference type="OrthoDB" id="2055083at2"/>
<organism evidence="1 2">
    <name type="scientific">Pseudobutyrivibrio xylanivorans DSM 14809</name>
    <dbReference type="NCBI Taxonomy" id="1123012"/>
    <lineage>
        <taxon>Bacteria</taxon>
        <taxon>Bacillati</taxon>
        <taxon>Bacillota</taxon>
        <taxon>Clostridia</taxon>
        <taxon>Lachnospirales</taxon>
        <taxon>Lachnospiraceae</taxon>
        <taxon>Pseudobutyrivibrio</taxon>
    </lineage>
</organism>
<dbReference type="AlphaFoldDB" id="A0A1M6H0L6"/>